<keyword evidence="1" id="KW-0238">DNA-binding</keyword>
<dbReference type="SUPFAM" id="SSF47413">
    <property type="entry name" value="lambda repressor-like DNA-binding domains"/>
    <property type="match status" value="1"/>
</dbReference>
<dbReference type="Gene3D" id="1.10.260.40">
    <property type="entry name" value="lambda repressor-like DNA-binding domains"/>
    <property type="match status" value="1"/>
</dbReference>
<dbReference type="PROSITE" id="PS50943">
    <property type="entry name" value="HTH_CROC1"/>
    <property type="match status" value="1"/>
</dbReference>
<dbReference type="SMART" id="SM00530">
    <property type="entry name" value="HTH_XRE"/>
    <property type="match status" value="1"/>
</dbReference>
<name>A0A0B3W1R4_9FIRM</name>
<keyword evidence="4" id="KW-1185">Reference proteome</keyword>
<evidence type="ECO:0000313" key="3">
    <source>
        <dbReference type="EMBL" id="KHS56202.1"/>
    </source>
</evidence>
<evidence type="ECO:0000313" key="4">
    <source>
        <dbReference type="Proteomes" id="UP000031189"/>
    </source>
</evidence>
<dbReference type="GO" id="GO:0003677">
    <property type="term" value="F:DNA binding"/>
    <property type="evidence" value="ECO:0007669"/>
    <property type="project" value="UniProtKB-KW"/>
</dbReference>
<dbReference type="AlphaFoldDB" id="A0A0B3W1R4"/>
<accession>A0A0B3W1R4</accession>
<sequence length="114" mass="13161">MLSNRLKQLRIEKGKTQKEMAKDLGTTDVSIGRYEKGEREPKTDMLNALANYFDVTTDYLLGRTDEKNPKKEINNATTIAAHRLGDIEQLPDDAIDEINNYIDLMRLKYLKDKK</sequence>
<dbReference type="InterPro" id="IPR001387">
    <property type="entry name" value="Cro/C1-type_HTH"/>
</dbReference>
<dbReference type="Proteomes" id="UP000031189">
    <property type="component" value="Unassembled WGS sequence"/>
</dbReference>
<dbReference type="InterPro" id="IPR010982">
    <property type="entry name" value="Lambda_DNA-bd_dom_sf"/>
</dbReference>
<dbReference type="PANTHER" id="PTHR46558:SF11">
    <property type="entry name" value="HTH-TYPE TRANSCRIPTIONAL REGULATOR XRE"/>
    <property type="match status" value="1"/>
</dbReference>
<dbReference type="STRING" id="1577792.QX51_15620"/>
<proteinExistence type="predicted"/>
<dbReference type="Pfam" id="PF01381">
    <property type="entry name" value="HTH_3"/>
    <property type="match status" value="1"/>
</dbReference>
<reference evidence="3 4" key="1">
    <citation type="submission" date="2014-12" db="EMBL/GenBank/DDBJ databases">
        <title>Draft genome sequence of Terrisporobacter sp. 08-306576, isolated from the blood culture of a bacteremia patient.</title>
        <authorList>
            <person name="Lund L.C."/>
            <person name="Sydenham T.V."/>
            <person name="Hogh S.V."/>
            <person name="Skov M.N."/>
            <person name="Kemp M."/>
            <person name="Justesen U.S."/>
        </authorList>
    </citation>
    <scope>NUCLEOTIDE SEQUENCE [LARGE SCALE GENOMIC DNA]</scope>
    <source>
        <strain evidence="3 4">08-306576</strain>
    </source>
</reference>
<protein>
    <submittedName>
        <fullName evidence="3">Repressor</fullName>
    </submittedName>
</protein>
<dbReference type="CDD" id="cd00093">
    <property type="entry name" value="HTH_XRE"/>
    <property type="match status" value="1"/>
</dbReference>
<dbReference type="EMBL" id="JWHR01000121">
    <property type="protein sequence ID" value="KHS56202.1"/>
    <property type="molecule type" value="Genomic_DNA"/>
</dbReference>
<gene>
    <name evidence="3" type="ORF">QX51_15620</name>
</gene>
<dbReference type="PANTHER" id="PTHR46558">
    <property type="entry name" value="TRACRIPTIONAL REGULATORY PROTEIN-RELATED-RELATED"/>
    <property type="match status" value="1"/>
</dbReference>
<evidence type="ECO:0000259" key="2">
    <source>
        <dbReference type="PROSITE" id="PS50943"/>
    </source>
</evidence>
<organism evidence="3 4">
    <name type="scientific">Terrisporobacter othiniensis</name>
    <dbReference type="NCBI Taxonomy" id="1577792"/>
    <lineage>
        <taxon>Bacteria</taxon>
        <taxon>Bacillati</taxon>
        <taxon>Bacillota</taxon>
        <taxon>Clostridia</taxon>
        <taxon>Peptostreptococcales</taxon>
        <taxon>Peptostreptococcaceae</taxon>
        <taxon>Terrisporobacter</taxon>
    </lineage>
</organism>
<comment type="caution">
    <text evidence="3">The sequence shown here is derived from an EMBL/GenBank/DDBJ whole genome shotgun (WGS) entry which is preliminary data.</text>
</comment>
<feature type="domain" description="HTH cro/C1-type" evidence="2">
    <location>
        <begin position="6"/>
        <end position="60"/>
    </location>
</feature>
<evidence type="ECO:0000256" key="1">
    <source>
        <dbReference type="ARBA" id="ARBA00023125"/>
    </source>
</evidence>